<evidence type="ECO:0008006" key="5">
    <source>
        <dbReference type="Google" id="ProtNLM"/>
    </source>
</evidence>
<dbReference type="RefSeq" id="WP_087584146.1">
    <property type="nucleotide sequence ID" value="NZ_CABMKR010000003.1"/>
</dbReference>
<evidence type="ECO:0000313" key="4">
    <source>
        <dbReference type="Proteomes" id="UP000195967"/>
    </source>
</evidence>
<protein>
    <recommendedName>
        <fullName evidence="5">Bacteriocin</fullName>
    </recommendedName>
</protein>
<dbReference type="InterPro" id="IPR052026">
    <property type="entry name" value="ExeA_AAA_ATPase_DNA-bind"/>
</dbReference>
<comment type="caution">
    <text evidence="3">The sequence shown here is derived from an EMBL/GenBank/DDBJ whole genome shotgun (WGS) entry which is preliminary data.</text>
</comment>
<name>A0A1Y5MV37_9BACT</name>
<dbReference type="Gene3D" id="1.10.260.40">
    <property type="entry name" value="lambda repressor-like DNA-binding domains"/>
    <property type="match status" value="1"/>
</dbReference>
<dbReference type="InterPro" id="IPR036733">
    <property type="entry name" value="B_transposit_C_sf"/>
</dbReference>
<evidence type="ECO:0000259" key="1">
    <source>
        <dbReference type="Pfam" id="PF09077"/>
    </source>
</evidence>
<dbReference type="EMBL" id="NDYO01000003">
    <property type="protein sequence ID" value="OUT12287.1"/>
    <property type="molecule type" value="Genomic_DNA"/>
</dbReference>
<evidence type="ECO:0000313" key="3">
    <source>
        <dbReference type="EMBL" id="OUT12287.1"/>
    </source>
</evidence>
<dbReference type="PANTHER" id="PTHR35894">
    <property type="entry name" value="GENERAL SECRETION PATHWAY PROTEIN A-RELATED"/>
    <property type="match status" value="1"/>
</dbReference>
<dbReference type="GO" id="GO:0006313">
    <property type="term" value="P:DNA transposition"/>
    <property type="evidence" value="ECO:0007669"/>
    <property type="project" value="InterPro"/>
</dbReference>
<evidence type="ECO:0000259" key="2">
    <source>
        <dbReference type="Pfam" id="PF13401"/>
    </source>
</evidence>
<feature type="domain" description="B transposition protein C-terminal" evidence="1">
    <location>
        <begin position="242"/>
        <end position="305"/>
    </location>
</feature>
<organism evidence="3 4">
    <name type="scientific">Campylobacter concisus</name>
    <dbReference type="NCBI Taxonomy" id="199"/>
    <lineage>
        <taxon>Bacteria</taxon>
        <taxon>Pseudomonadati</taxon>
        <taxon>Campylobacterota</taxon>
        <taxon>Epsilonproteobacteria</taxon>
        <taxon>Campylobacterales</taxon>
        <taxon>Campylobacteraceae</taxon>
        <taxon>Campylobacter</taxon>
    </lineage>
</organism>
<dbReference type="SUPFAM" id="SSF47413">
    <property type="entry name" value="lambda repressor-like DNA-binding domains"/>
    <property type="match status" value="1"/>
</dbReference>
<dbReference type="Proteomes" id="UP000195967">
    <property type="component" value="Unassembled WGS sequence"/>
</dbReference>
<reference evidence="3 4" key="1">
    <citation type="submission" date="2017-04" db="EMBL/GenBank/DDBJ databases">
        <title>Complete genome of Campylobacter concisus ATCC 33237T and draft genomes for an additional eight well characterized C. concisus strains.</title>
        <authorList>
            <person name="Cornelius A.J."/>
            <person name="Miller W.G."/>
            <person name="Lastovica A.J."/>
            <person name="On S.L."/>
            <person name="French N.P."/>
            <person name="Vandenberg O."/>
            <person name="Biggs P.J."/>
        </authorList>
    </citation>
    <scope>NUCLEOTIDE SEQUENCE [LARGE SCALE GENOMIC DNA]</scope>
    <source>
        <strain evidence="3 4">Lasto28.99</strain>
    </source>
</reference>
<dbReference type="GO" id="GO:0016887">
    <property type="term" value="F:ATP hydrolysis activity"/>
    <property type="evidence" value="ECO:0007669"/>
    <property type="project" value="InterPro"/>
</dbReference>
<dbReference type="InterPro" id="IPR049945">
    <property type="entry name" value="AAA_22"/>
</dbReference>
<accession>A0A1Y5MV37</accession>
<dbReference type="InterPro" id="IPR027417">
    <property type="entry name" value="P-loop_NTPase"/>
</dbReference>
<dbReference type="InterPro" id="IPR010982">
    <property type="entry name" value="Lambda_DNA-bd_dom_sf"/>
</dbReference>
<dbReference type="Pfam" id="PF09077">
    <property type="entry name" value="Phage-MuB_C"/>
    <property type="match status" value="1"/>
</dbReference>
<dbReference type="SUPFAM" id="SSF52540">
    <property type="entry name" value="P-loop containing nucleoside triphosphate hydrolases"/>
    <property type="match status" value="1"/>
</dbReference>
<dbReference type="InterPro" id="IPR009084">
    <property type="entry name" value="B_transpositn_C"/>
</dbReference>
<dbReference type="Gene3D" id="1.10.1180.10">
    <property type="entry name" value="B transposition protein, C-terminal domain"/>
    <property type="match status" value="1"/>
</dbReference>
<dbReference type="PANTHER" id="PTHR35894:SF5">
    <property type="entry name" value="MU-LIKE PROPHAGE FLUMU DNA TRANSPOSITION PROTEIN B"/>
    <property type="match status" value="1"/>
</dbReference>
<gene>
    <name evidence="3" type="ORF">B9N62_01975</name>
</gene>
<sequence>MQLADRIKDFIEANKSSGMSQNKFATALGINPAYISGYIKEGSSYKYADKVEEPAKNYLDNFIQKVDVLQDELPFVKTKDAKSIHAVIGWAVQDRDMAMISGVAGSGKTRAVREYVRTHPDSILIEATINTSTKSLFKILARELGLNDKGSIDELIRQSAEALKKVSRTIIIDEAEHLPYRALESLRRMHDFSRATLVLVGTNKLLINLTASKSGNELEQLSSRVGNKWILGGLSYVDEDKKKIRDDLEAVCKNFGVTQKPCIDLIEALAKGNFRKTEKLLRRAKMLSEYAKTPINEDVVKEATKMLLL</sequence>
<dbReference type="Pfam" id="PF13401">
    <property type="entry name" value="AAA_22"/>
    <property type="match status" value="1"/>
</dbReference>
<feature type="domain" description="ORC1/DEAH AAA+ ATPase" evidence="2">
    <location>
        <begin position="94"/>
        <end position="205"/>
    </location>
</feature>
<dbReference type="AlphaFoldDB" id="A0A1Y5MV37"/>
<dbReference type="Gene3D" id="3.40.50.300">
    <property type="entry name" value="P-loop containing nucleotide triphosphate hydrolases"/>
    <property type="match status" value="1"/>
</dbReference>
<proteinExistence type="predicted"/>
<dbReference type="GO" id="GO:0003677">
    <property type="term" value="F:DNA binding"/>
    <property type="evidence" value="ECO:0007669"/>
    <property type="project" value="InterPro"/>
</dbReference>